<evidence type="ECO:0000256" key="1">
    <source>
        <dbReference type="ARBA" id="ARBA00022692"/>
    </source>
</evidence>
<dbReference type="KEGG" id="gur:Gura_3861"/>
<feature type="transmembrane region" description="Helical" evidence="4">
    <location>
        <begin position="52"/>
        <end position="79"/>
    </location>
</feature>
<dbReference type="GO" id="GO:0022857">
    <property type="term" value="F:transmembrane transporter activity"/>
    <property type="evidence" value="ECO:0007669"/>
    <property type="project" value="InterPro"/>
</dbReference>
<keyword evidence="1 4" id="KW-0812">Transmembrane</keyword>
<gene>
    <name evidence="6" type="ordered locus">Gura_3861</name>
</gene>
<dbReference type="InterPro" id="IPR011701">
    <property type="entry name" value="MFS"/>
</dbReference>
<dbReference type="RefSeq" id="WP_011940657.1">
    <property type="nucleotide sequence ID" value="NC_009483.1"/>
</dbReference>
<dbReference type="InterPro" id="IPR020846">
    <property type="entry name" value="MFS_dom"/>
</dbReference>
<keyword evidence="3 4" id="KW-0472">Membrane</keyword>
<dbReference type="InterPro" id="IPR036259">
    <property type="entry name" value="MFS_trans_sf"/>
</dbReference>
<dbReference type="HOGENOM" id="CLU_038046_4_2_7"/>
<dbReference type="STRING" id="351605.Gura_3861"/>
<feature type="transmembrane region" description="Helical" evidence="4">
    <location>
        <begin position="109"/>
        <end position="127"/>
    </location>
</feature>
<feature type="transmembrane region" description="Helical" evidence="4">
    <location>
        <begin position="225"/>
        <end position="246"/>
    </location>
</feature>
<dbReference type="EMBL" id="CP000698">
    <property type="protein sequence ID" value="ABQ28011.1"/>
    <property type="molecule type" value="Genomic_DNA"/>
</dbReference>
<dbReference type="AlphaFoldDB" id="A5G893"/>
<dbReference type="Gene3D" id="1.20.1250.20">
    <property type="entry name" value="MFS general substrate transporter like domains"/>
    <property type="match status" value="2"/>
</dbReference>
<feature type="transmembrane region" description="Helical" evidence="4">
    <location>
        <begin position="266"/>
        <end position="287"/>
    </location>
</feature>
<name>A5G893_GEOUR</name>
<feature type="transmembrane region" description="Helical" evidence="4">
    <location>
        <begin position="384"/>
        <end position="405"/>
    </location>
</feature>
<evidence type="ECO:0000256" key="3">
    <source>
        <dbReference type="ARBA" id="ARBA00023136"/>
    </source>
</evidence>
<feature type="transmembrane region" description="Helical" evidence="4">
    <location>
        <begin position="20"/>
        <end position="40"/>
    </location>
</feature>
<reference evidence="6 7" key="1">
    <citation type="submission" date="2007-05" db="EMBL/GenBank/DDBJ databases">
        <title>Complete sequence of Geobacter uraniireducens Rf4.</title>
        <authorList>
            <consortium name="US DOE Joint Genome Institute"/>
            <person name="Copeland A."/>
            <person name="Lucas S."/>
            <person name="Lapidus A."/>
            <person name="Barry K."/>
            <person name="Detter J.C."/>
            <person name="Glavina del Rio T."/>
            <person name="Hammon N."/>
            <person name="Israni S."/>
            <person name="Dalin E."/>
            <person name="Tice H."/>
            <person name="Pitluck S."/>
            <person name="Chertkov O."/>
            <person name="Brettin T."/>
            <person name="Bruce D."/>
            <person name="Han C."/>
            <person name="Schmutz J."/>
            <person name="Larimer F."/>
            <person name="Land M."/>
            <person name="Hauser L."/>
            <person name="Kyrpides N."/>
            <person name="Mikhailova N."/>
            <person name="Shelobolina E."/>
            <person name="Aklujkar M."/>
            <person name="Lovley D."/>
            <person name="Richardson P."/>
        </authorList>
    </citation>
    <scope>NUCLEOTIDE SEQUENCE [LARGE SCALE GENOMIC DNA]</scope>
    <source>
        <strain evidence="7">ATCC BAA-1134 / JCM 13001 / Rf4</strain>
    </source>
</reference>
<protein>
    <submittedName>
        <fullName evidence="6">Major facilitator superfamily MFS_1</fullName>
    </submittedName>
</protein>
<dbReference type="Pfam" id="PF07690">
    <property type="entry name" value="MFS_1"/>
    <property type="match status" value="1"/>
</dbReference>
<proteinExistence type="predicted"/>
<sequence length="426" mass="44787">MPVQPNAQNINLATHPFRWAMLFGVWLLYFSFGLTVSGMAPLVPLIAKDLGISYSAIGGVMGAWQLVYIFSAMPCGALLGKYSPRWMLFAAAMTIAASGLLRGCATGNLSLFMAVAFFGIGGPMISVGAPKTVSQWFAGRERGISMGLYVTGSALGSVTALSLTHSVILPLMHGSWRATVFAYSGFIVVASLVWLAITAHPVSRAADHLFAAGPKQSQRQVFRELLGIRTVRIILLMSVGMFFYGHGLGNWLPEILRTSGMVPRTAGFWASIPTTVGIFASLLVPRFAIPERRLALLVVLFAAECCASILLRNPPGMLLGSGLVLQGIARGSITTIAVLLLVETPGVGSRNAGAASGMFFSAAEIGGVTGPLTIGALYDATGGFNAALAALTAITIGLMFGVLALRRNEQRERATVFSVVPSSGAD</sequence>
<dbReference type="PANTHER" id="PTHR23523">
    <property type="match status" value="1"/>
</dbReference>
<feature type="transmembrane region" description="Helical" evidence="4">
    <location>
        <begin position="323"/>
        <end position="342"/>
    </location>
</feature>
<evidence type="ECO:0000313" key="6">
    <source>
        <dbReference type="EMBL" id="ABQ28011.1"/>
    </source>
</evidence>
<feature type="transmembrane region" description="Helical" evidence="4">
    <location>
        <begin position="180"/>
        <end position="197"/>
    </location>
</feature>
<evidence type="ECO:0000313" key="7">
    <source>
        <dbReference type="Proteomes" id="UP000006695"/>
    </source>
</evidence>
<evidence type="ECO:0000259" key="5">
    <source>
        <dbReference type="PROSITE" id="PS50850"/>
    </source>
</evidence>
<accession>A5G893</accession>
<feature type="domain" description="Major facilitator superfamily (MFS) profile" evidence="5">
    <location>
        <begin position="21"/>
        <end position="409"/>
    </location>
</feature>
<feature type="transmembrane region" description="Helical" evidence="4">
    <location>
        <begin position="354"/>
        <end position="378"/>
    </location>
</feature>
<dbReference type="PROSITE" id="PS50850">
    <property type="entry name" value="MFS"/>
    <property type="match status" value="1"/>
</dbReference>
<dbReference type="SUPFAM" id="SSF103473">
    <property type="entry name" value="MFS general substrate transporter"/>
    <property type="match status" value="1"/>
</dbReference>
<evidence type="ECO:0000256" key="2">
    <source>
        <dbReference type="ARBA" id="ARBA00022989"/>
    </source>
</evidence>
<organism evidence="6 7">
    <name type="scientific">Geotalea uraniireducens (strain Rf4)</name>
    <name type="common">Geobacter uraniireducens</name>
    <dbReference type="NCBI Taxonomy" id="351605"/>
    <lineage>
        <taxon>Bacteria</taxon>
        <taxon>Pseudomonadati</taxon>
        <taxon>Thermodesulfobacteriota</taxon>
        <taxon>Desulfuromonadia</taxon>
        <taxon>Geobacterales</taxon>
        <taxon>Geobacteraceae</taxon>
        <taxon>Geotalea</taxon>
    </lineage>
</organism>
<dbReference type="InterPro" id="IPR052524">
    <property type="entry name" value="MFS_Cyanate_Porter"/>
</dbReference>
<keyword evidence="2 4" id="KW-1133">Transmembrane helix</keyword>
<feature type="transmembrane region" description="Helical" evidence="4">
    <location>
        <begin position="86"/>
        <end position="103"/>
    </location>
</feature>
<feature type="transmembrane region" description="Helical" evidence="4">
    <location>
        <begin position="294"/>
        <end position="311"/>
    </location>
</feature>
<dbReference type="PANTHER" id="PTHR23523:SF2">
    <property type="entry name" value="2-NITROIMIDAZOLE TRANSPORTER"/>
    <property type="match status" value="1"/>
</dbReference>
<evidence type="ECO:0000256" key="4">
    <source>
        <dbReference type="SAM" id="Phobius"/>
    </source>
</evidence>
<keyword evidence="7" id="KW-1185">Reference proteome</keyword>
<dbReference type="Proteomes" id="UP000006695">
    <property type="component" value="Chromosome"/>
</dbReference>
<feature type="transmembrane region" description="Helical" evidence="4">
    <location>
        <begin position="148"/>
        <end position="168"/>
    </location>
</feature>